<dbReference type="InterPro" id="IPR006456">
    <property type="entry name" value="ZF_HD_homeobox_Cys/His_dimer"/>
</dbReference>
<dbReference type="GO" id="GO:0000976">
    <property type="term" value="F:transcription cis-regulatory region binding"/>
    <property type="evidence" value="ECO:0007669"/>
    <property type="project" value="TreeGrafter"/>
</dbReference>
<dbReference type="GO" id="GO:0050793">
    <property type="term" value="P:regulation of developmental process"/>
    <property type="evidence" value="ECO:0007669"/>
    <property type="project" value="TreeGrafter"/>
</dbReference>
<comment type="subcellular location">
    <subcellularLocation>
        <location evidence="2">Nucleus</location>
    </subcellularLocation>
</comment>
<sequence>MEFTGPEHAAGTPPGTRSPSDASSGNSGEARYRECLRNHAAAQGGHAVDGCGEFMPSSAHDLLRCAACGCHRSFHRRDDGQQQQHPRLFLPAPGATSTTPTPRVPLLMPPPQQHHHPYAAGHPQAPPFAYNPHHQHYQRTPSGGGTTTESSSEEPDPGPPSTSAPGQGHGQAQRRKRFRTRFTAEQREQMLALAERVGWRMLKQDEALVEQLCAQAGVRRQVFKVWMHNNKHHRRQPESQQQQQKQGRGMN</sequence>
<evidence type="ECO:0000256" key="1">
    <source>
        <dbReference type="ARBA" id="ARBA00004049"/>
    </source>
</evidence>
<evidence type="ECO:0000256" key="7">
    <source>
        <dbReference type="ARBA" id="ARBA00023015"/>
    </source>
</evidence>
<evidence type="ECO:0000256" key="10">
    <source>
        <dbReference type="ARBA" id="ARBA00023163"/>
    </source>
</evidence>
<dbReference type="GO" id="GO:0003700">
    <property type="term" value="F:DNA-binding transcription factor activity"/>
    <property type="evidence" value="ECO:0007669"/>
    <property type="project" value="TreeGrafter"/>
</dbReference>
<comment type="subunit">
    <text evidence="3">Homo- and heterodimer with other ZFHD proteins.</text>
</comment>
<feature type="region of interest" description="Disordered" evidence="12">
    <location>
        <begin position="230"/>
        <end position="251"/>
    </location>
</feature>
<comment type="function">
    <text evidence="1">Putative transcription factor.</text>
</comment>
<evidence type="ECO:0000256" key="2">
    <source>
        <dbReference type="ARBA" id="ARBA00004123"/>
    </source>
</evidence>
<evidence type="ECO:0000313" key="15">
    <source>
        <dbReference type="Proteomes" id="UP000324705"/>
    </source>
</evidence>
<evidence type="ECO:0000256" key="11">
    <source>
        <dbReference type="ARBA" id="ARBA00023242"/>
    </source>
</evidence>
<protein>
    <recommendedName>
        <fullName evidence="13">ZF-HD dimerization-type domain-containing protein</fullName>
    </recommendedName>
</protein>
<keyword evidence="15" id="KW-1185">Reference proteome</keyword>
<dbReference type="Gramene" id="TRITD1Av1G221650.1">
    <property type="protein sequence ID" value="TRITD1Av1G221650.1"/>
    <property type="gene ID" value="TRITD1Av1G221650"/>
</dbReference>
<dbReference type="SUPFAM" id="SSF46689">
    <property type="entry name" value="Homeodomain-like"/>
    <property type="match status" value="1"/>
</dbReference>
<feature type="compositionally biased region" description="Polar residues" evidence="12">
    <location>
        <begin position="15"/>
        <end position="27"/>
    </location>
</feature>
<feature type="region of interest" description="Disordered" evidence="12">
    <location>
        <begin position="76"/>
        <end position="176"/>
    </location>
</feature>
<feature type="region of interest" description="Disordered" evidence="12">
    <location>
        <begin position="1"/>
        <end position="31"/>
    </location>
</feature>
<keyword evidence="9" id="KW-0371">Homeobox</keyword>
<dbReference type="PROSITE" id="PS51523">
    <property type="entry name" value="ZF_HD_DIMER"/>
    <property type="match status" value="1"/>
</dbReference>
<dbReference type="GO" id="GO:0005634">
    <property type="term" value="C:nucleus"/>
    <property type="evidence" value="ECO:0007669"/>
    <property type="project" value="UniProtKB-SubCell"/>
</dbReference>
<dbReference type="InterPro" id="IPR006455">
    <property type="entry name" value="Homeodomain_ZF_HD"/>
</dbReference>
<keyword evidence="6" id="KW-0862">Zinc</keyword>
<dbReference type="PANTHER" id="PTHR31948">
    <property type="entry name" value="ZINC-FINGER HOMEODOMAIN PROTEIN 2"/>
    <property type="match status" value="1"/>
</dbReference>
<reference evidence="14 15" key="1">
    <citation type="submission" date="2017-09" db="EMBL/GenBank/DDBJ databases">
        <authorList>
            <consortium name="International Durum Wheat Genome Sequencing Consortium (IDWGSC)"/>
            <person name="Milanesi L."/>
        </authorList>
    </citation>
    <scope>NUCLEOTIDE SEQUENCE [LARGE SCALE GENOMIC DNA]</scope>
    <source>
        <strain evidence="15">cv. Svevo</strain>
    </source>
</reference>
<evidence type="ECO:0000256" key="4">
    <source>
        <dbReference type="ARBA" id="ARBA00022723"/>
    </source>
</evidence>
<gene>
    <name evidence="14" type="ORF">TRITD_1Av1G221650</name>
</gene>
<dbReference type="Gene3D" id="1.10.10.60">
    <property type="entry name" value="Homeodomain-like"/>
    <property type="match status" value="1"/>
</dbReference>
<dbReference type="GO" id="GO:0008270">
    <property type="term" value="F:zinc ion binding"/>
    <property type="evidence" value="ECO:0007669"/>
    <property type="project" value="UniProtKB-KW"/>
</dbReference>
<evidence type="ECO:0000256" key="3">
    <source>
        <dbReference type="ARBA" id="ARBA00011416"/>
    </source>
</evidence>
<dbReference type="NCBIfam" id="TIGR01565">
    <property type="entry name" value="homeo_ZF_HD"/>
    <property type="match status" value="1"/>
</dbReference>
<dbReference type="AlphaFoldDB" id="A0A9R0V3P3"/>
<feature type="compositionally biased region" description="Low complexity" evidence="12">
    <location>
        <begin position="91"/>
        <end position="106"/>
    </location>
</feature>
<evidence type="ECO:0000256" key="5">
    <source>
        <dbReference type="ARBA" id="ARBA00022771"/>
    </source>
</evidence>
<keyword evidence="10" id="KW-0804">Transcription</keyword>
<dbReference type="OMA" id="VEQFCAQ"/>
<evidence type="ECO:0000256" key="8">
    <source>
        <dbReference type="ARBA" id="ARBA00023125"/>
    </source>
</evidence>
<evidence type="ECO:0000256" key="12">
    <source>
        <dbReference type="SAM" id="MobiDB-lite"/>
    </source>
</evidence>
<keyword evidence="11" id="KW-0539">Nucleus</keyword>
<name>A0A9R0V3P3_TRITD</name>
<keyword evidence="4" id="KW-0479">Metal-binding</keyword>
<dbReference type="EMBL" id="LT934111">
    <property type="protein sequence ID" value="VAH11246.1"/>
    <property type="molecule type" value="Genomic_DNA"/>
</dbReference>
<dbReference type="Proteomes" id="UP000324705">
    <property type="component" value="Chromosome 1A"/>
</dbReference>
<evidence type="ECO:0000256" key="9">
    <source>
        <dbReference type="ARBA" id="ARBA00023155"/>
    </source>
</evidence>
<keyword evidence="7" id="KW-0805">Transcription regulation</keyword>
<feature type="domain" description="ZF-HD dimerization-type" evidence="13">
    <location>
        <begin position="32"/>
        <end position="78"/>
    </location>
</feature>
<dbReference type="InterPro" id="IPR009057">
    <property type="entry name" value="Homeodomain-like_sf"/>
</dbReference>
<accession>A0A9R0V3P3</accession>
<evidence type="ECO:0000256" key="6">
    <source>
        <dbReference type="ARBA" id="ARBA00022833"/>
    </source>
</evidence>
<organism evidence="14 15">
    <name type="scientific">Triticum turgidum subsp. durum</name>
    <name type="common">Durum wheat</name>
    <name type="synonym">Triticum durum</name>
    <dbReference type="NCBI Taxonomy" id="4567"/>
    <lineage>
        <taxon>Eukaryota</taxon>
        <taxon>Viridiplantae</taxon>
        <taxon>Streptophyta</taxon>
        <taxon>Embryophyta</taxon>
        <taxon>Tracheophyta</taxon>
        <taxon>Spermatophyta</taxon>
        <taxon>Magnoliopsida</taxon>
        <taxon>Liliopsida</taxon>
        <taxon>Poales</taxon>
        <taxon>Poaceae</taxon>
        <taxon>BOP clade</taxon>
        <taxon>Pooideae</taxon>
        <taxon>Triticodae</taxon>
        <taxon>Triticeae</taxon>
        <taxon>Triticinae</taxon>
        <taxon>Triticum</taxon>
    </lineage>
</organism>
<feature type="compositionally biased region" description="Low complexity" evidence="12">
    <location>
        <begin position="240"/>
        <end position="251"/>
    </location>
</feature>
<dbReference type="NCBIfam" id="TIGR01566">
    <property type="entry name" value="ZF_HD_prot_N"/>
    <property type="match status" value="1"/>
</dbReference>
<keyword evidence="5" id="KW-0863">Zinc-finger</keyword>
<proteinExistence type="predicted"/>
<evidence type="ECO:0000259" key="13">
    <source>
        <dbReference type="PROSITE" id="PS51523"/>
    </source>
</evidence>
<dbReference type="Pfam" id="PF04770">
    <property type="entry name" value="ZF-HD_dimer"/>
    <property type="match status" value="1"/>
</dbReference>
<keyword evidence="8" id="KW-0238">DNA-binding</keyword>
<evidence type="ECO:0000313" key="14">
    <source>
        <dbReference type="EMBL" id="VAH11246.1"/>
    </source>
</evidence>
<dbReference type="FunFam" id="1.10.10.60:FF:000257">
    <property type="entry name" value="Zinc-finger homeodomain protein 2"/>
    <property type="match status" value="1"/>
</dbReference>
<dbReference type="PANTHER" id="PTHR31948:SF167">
    <property type="entry name" value="ZINC-FINGER HOMEODOMAIN PROTEIN 6"/>
    <property type="match status" value="1"/>
</dbReference>